<sequence length="97" mass="10715">MEFLMQPINRCWSLVGGRYGVSVYKWAMGSGSWSSSQPFGLERAKMGASKVSRTASSLTRTEECSKACNGSIQVSAGAKLERQRKEVNRMLLLMSCE</sequence>
<dbReference type="AlphaFoldDB" id="M8BWA6"/>
<protein>
    <submittedName>
        <fullName evidence="1">Uncharacterized protein</fullName>
    </submittedName>
</protein>
<accession>M8BWA6</accession>
<proteinExistence type="predicted"/>
<evidence type="ECO:0000313" key="1">
    <source>
        <dbReference type="EnsemblPlants" id="EMT26234"/>
    </source>
</evidence>
<reference evidence="1" key="1">
    <citation type="submission" date="2015-06" db="UniProtKB">
        <authorList>
            <consortium name="EnsemblPlants"/>
        </authorList>
    </citation>
    <scope>IDENTIFICATION</scope>
</reference>
<dbReference type="EnsemblPlants" id="EMT26234">
    <property type="protein sequence ID" value="EMT26234"/>
    <property type="gene ID" value="F775_23947"/>
</dbReference>
<name>M8BWA6_AEGTA</name>
<organism evidence="1">
    <name type="scientific">Aegilops tauschii</name>
    <name type="common">Tausch's goatgrass</name>
    <name type="synonym">Aegilops squarrosa</name>
    <dbReference type="NCBI Taxonomy" id="37682"/>
    <lineage>
        <taxon>Eukaryota</taxon>
        <taxon>Viridiplantae</taxon>
        <taxon>Streptophyta</taxon>
        <taxon>Embryophyta</taxon>
        <taxon>Tracheophyta</taxon>
        <taxon>Spermatophyta</taxon>
        <taxon>Magnoliopsida</taxon>
        <taxon>Liliopsida</taxon>
        <taxon>Poales</taxon>
        <taxon>Poaceae</taxon>
        <taxon>BOP clade</taxon>
        <taxon>Pooideae</taxon>
        <taxon>Triticodae</taxon>
        <taxon>Triticeae</taxon>
        <taxon>Triticinae</taxon>
        <taxon>Aegilops</taxon>
    </lineage>
</organism>